<evidence type="ECO:0000313" key="2">
    <source>
        <dbReference type="EMBL" id="ADV49996.1"/>
    </source>
</evidence>
<name>E6XBZ1_CELAD</name>
<dbReference type="PANTHER" id="PTHR33169">
    <property type="entry name" value="PADR-FAMILY TRANSCRIPTIONAL REGULATOR"/>
    <property type="match status" value="1"/>
</dbReference>
<evidence type="ECO:0000259" key="1">
    <source>
        <dbReference type="Pfam" id="PF03551"/>
    </source>
</evidence>
<dbReference type="Proteomes" id="UP000008634">
    <property type="component" value="Chromosome"/>
</dbReference>
<dbReference type="AlphaFoldDB" id="E6XBZ1"/>
<gene>
    <name evidence="2" type="ordered locus">Celal_2712</name>
</gene>
<sequence length="136" mass="15641">MQGVSSKKTERISKLKKLHIKQNEIMNVENTKAQMRKGVLEYCILSILNGEDKYASEILETLKNAKMLVVEGTIYPLLTRLKNAGLLNYRWEESTSGPPRKYYTLTETGKLFLKELDTTWDELRSATNLVTNNKNN</sequence>
<dbReference type="Gene3D" id="1.10.10.10">
    <property type="entry name" value="Winged helix-like DNA-binding domain superfamily/Winged helix DNA-binding domain"/>
    <property type="match status" value="1"/>
</dbReference>
<dbReference type="InterPro" id="IPR036390">
    <property type="entry name" value="WH_DNA-bd_sf"/>
</dbReference>
<protein>
    <submittedName>
        <fullName evidence="2">Transcriptional regulator, PadR family</fullName>
    </submittedName>
</protein>
<dbReference type="KEGG" id="cao:Celal_2712"/>
<feature type="domain" description="Transcription regulator PadR N-terminal" evidence="1">
    <location>
        <begin position="44"/>
        <end position="114"/>
    </location>
</feature>
<keyword evidence="3" id="KW-1185">Reference proteome</keyword>
<dbReference type="InterPro" id="IPR005149">
    <property type="entry name" value="Tscrpt_reg_PadR_N"/>
</dbReference>
<dbReference type="PANTHER" id="PTHR33169:SF14">
    <property type="entry name" value="TRANSCRIPTIONAL REGULATOR RV3488"/>
    <property type="match status" value="1"/>
</dbReference>
<dbReference type="Pfam" id="PF03551">
    <property type="entry name" value="PadR"/>
    <property type="match status" value="1"/>
</dbReference>
<dbReference type="EMBL" id="CP002453">
    <property type="protein sequence ID" value="ADV49996.1"/>
    <property type="molecule type" value="Genomic_DNA"/>
</dbReference>
<organism evidence="2 3">
    <name type="scientific">Cellulophaga algicola (strain DSM 14237 / IC166 / ACAM 630)</name>
    <dbReference type="NCBI Taxonomy" id="688270"/>
    <lineage>
        <taxon>Bacteria</taxon>
        <taxon>Pseudomonadati</taxon>
        <taxon>Bacteroidota</taxon>
        <taxon>Flavobacteriia</taxon>
        <taxon>Flavobacteriales</taxon>
        <taxon>Flavobacteriaceae</taxon>
        <taxon>Cellulophaga</taxon>
    </lineage>
</organism>
<dbReference type="HOGENOM" id="CLU_063440_3_1_10"/>
<dbReference type="InterPro" id="IPR036388">
    <property type="entry name" value="WH-like_DNA-bd_sf"/>
</dbReference>
<dbReference type="eggNOG" id="COG1695">
    <property type="taxonomic scope" value="Bacteria"/>
</dbReference>
<accession>E6XBZ1</accession>
<dbReference type="InterPro" id="IPR052509">
    <property type="entry name" value="Metal_resp_DNA-bind_regulator"/>
</dbReference>
<proteinExistence type="predicted"/>
<reference evidence="2 3" key="1">
    <citation type="journal article" date="2010" name="Stand. Genomic Sci.">
        <title>Complete genome sequence of Cellulophaga algicola type strain (IC166).</title>
        <authorList>
            <person name="Abt B."/>
            <person name="Lu M."/>
            <person name="Misra M."/>
            <person name="Han C."/>
            <person name="Nolan M."/>
            <person name="Lucas S."/>
            <person name="Hammon N."/>
            <person name="Deshpande S."/>
            <person name="Cheng J.F."/>
            <person name="Tapia R."/>
            <person name="Goodwin L."/>
            <person name="Pitluck S."/>
            <person name="Liolios K."/>
            <person name="Pagani I."/>
            <person name="Ivanova N."/>
            <person name="Mavromatis K."/>
            <person name="Ovchinikova G."/>
            <person name="Pati A."/>
            <person name="Chen A."/>
            <person name="Palaniappan K."/>
            <person name="Land M."/>
            <person name="Hauser L."/>
            <person name="Chang Y.J."/>
            <person name="Jeffries C.D."/>
            <person name="Detter J.C."/>
            <person name="Brambilla E."/>
            <person name="Rohde M."/>
            <person name="Tindall B.J."/>
            <person name="Goker M."/>
            <person name="Woyke T."/>
            <person name="Bristow J."/>
            <person name="Eisen J.A."/>
            <person name="Markowitz V."/>
            <person name="Hugenholtz P."/>
            <person name="Kyrpides N.C."/>
            <person name="Klenk H.P."/>
            <person name="Lapidus A."/>
        </authorList>
    </citation>
    <scope>NUCLEOTIDE SEQUENCE [LARGE SCALE GENOMIC DNA]</scope>
    <source>
        <strain evidence="3">DSM 14237 / IC166 / ACAM 630</strain>
    </source>
</reference>
<evidence type="ECO:0000313" key="3">
    <source>
        <dbReference type="Proteomes" id="UP000008634"/>
    </source>
</evidence>
<dbReference type="STRING" id="688270.Celal_2712"/>
<dbReference type="SUPFAM" id="SSF46785">
    <property type="entry name" value="Winged helix' DNA-binding domain"/>
    <property type="match status" value="1"/>
</dbReference>